<feature type="domain" description="TLDc" evidence="2">
    <location>
        <begin position="305"/>
        <end position="476"/>
    </location>
</feature>
<name>A0A2Z6RP41_9GLOM</name>
<accession>A0A2Z6RP41</accession>
<dbReference type="PROSITE" id="PS51886">
    <property type="entry name" value="TLDC"/>
    <property type="match status" value="1"/>
</dbReference>
<reference evidence="3 4" key="1">
    <citation type="submission" date="2017-11" db="EMBL/GenBank/DDBJ databases">
        <title>The genome of Rhizophagus clarus HR1 reveals common genetic basis of auxotrophy among arbuscular mycorrhizal fungi.</title>
        <authorList>
            <person name="Kobayashi Y."/>
        </authorList>
    </citation>
    <scope>NUCLEOTIDE SEQUENCE [LARGE SCALE GENOMIC DNA]</scope>
    <source>
        <strain evidence="3 4">HR1</strain>
    </source>
</reference>
<dbReference type="SMART" id="SM00225">
    <property type="entry name" value="BTB"/>
    <property type="match status" value="1"/>
</dbReference>
<comment type="caution">
    <text evidence="3">The sequence shown here is derived from an EMBL/GenBank/DDBJ whole genome shotgun (WGS) entry which is preliminary data.</text>
</comment>
<dbReference type="InterPro" id="IPR011333">
    <property type="entry name" value="SKP1/BTB/POZ_sf"/>
</dbReference>
<dbReference type="InterPro" id="IPR000210">
    <property type="entry name" value="BTB/POZ_dom"/>
</dbReference>
<evidence type="ECO:0000259" key="1">
    <source>
        <dbReference type="PROSITE" id="PS50097"/>
    </source>
</evidence>
<dbReference type="CDD" id="cd18186">
    <property type="entry name" value="BTB_POZ_ZBTB_KLHL-like"/>
    <property type="match status" value="1"/>
</dbReference>
<feature type="domain" description="BTB" evidence="1">
    <location>
        <begin position="24"/>
        <end position="97"/>
    </location>
</feature>
<dbReference type="PANTHER" id="PTHR45774">
    <property type="entry name" value="BTB/POZ DOMAIN-CONTAINING"/>
    <property type="match status" value="1"/>
</dbReference>
<dbReference type="InterPro" id="IPR006571">
    <property type="entry name" value="TLDc_dom"/>
</dbReference>
<dbReference type="EMBL" id="BEXD01001423">
    <property type="protein sequence ID" value="GBB94026.1"/>
    <property type="molecule type" value="Genomic_DNA"/>
</dbReference>
<evidence type="ECO:0000259" key="2">
    <source>
        <dbReference type="PROSITE" id="PS51886"/>
    </source>
</evidence>
<dbReference type="Pfam" id="PF07534">
    <property type="entry name" value="TLD"/>
    <property type="match status" value="1"/>
</dbReference>
<dbReference type="Proteomes" id="UP000247702">
    <property type="component" value="Unassembled WGS sequence"/>
</dbReference>
<dbReference type="Gene3D" id="3.30.710.10">
    <property type="entry name" value="Potassium Channel Kv1.1, Chain A"/>
    <property type="match status" value="1"/>
</dbReference>
<evidence type="ECO:0000313" key="3">
    <source>
        <dbReference type="EMBL" id="GBB94026.1"/>
    </source>
</evidence>
<dbReference type="Pfam" id="PF00651">
    <property type="entry name" value="BTB"/>
    <property type="match status" value="1"/>
</dbReference>
<organism evidence="3 4">
    <name type="scientific">Rhizophagus clarus</name>
    <dbReference type="NCBI Taxonomy" id="94130"/>
    <lineage>
        <taxon>Eukaryota</taxon>
        <taxon>Fungi</taxon>
        <taxon>Fungi incertae sedis</taxon>
        <taxon>Mucoromycota</taxon>
        <taxon>Glomeromycotina</taxon>
        <taxon>Glomeromycetes</taxon>
        <taxon>Glomerales</taxon>
        <taxon>Glomeraceae</taxon>
        <taxon>Rhizophagus</taxon>
    </lineage>
</organism>
<evidence type="ECO:0000313" key="4">
    <source>
        <dbReference type="Proteomes" id="UP000247702"/>
    </source>
</evidence>
<dbReference type="PROSITE" id="PS50097">
    <property type="entry name" value="BTB"/>
    <property type="match status" value="1"/>
</dbReference>
<gene>
    <name evidence="3" type="ORF">RclHR1_22790002</name>
</gene>
<dbReference type="SUPFAM" id="SSF54695">
    <property type="entry name" value="POZ domain"/>
    <property type="match status" value="1"/>
</dbReference>
<protein>
    <recommendedName>
        <fullName evidence="5">BTB domain-containing protein</fullName>
    </recommendedName>
</protein>
<proteinExistence type="predicted"/>
<evidence type="ECO:0008006" key="5">
    <source>
        <dbReference type="Google" id="ProtNLM"/>
    </source>
</evidence>
<keyword evidence="4" id="KW-1185">Reference proteome</keyword>
<dbReference type="PANTHER" id="PTHR45774:SF3">
    <property type="entry name" value="BTB (POZ) DOMAIN-CONTAINING 2B-RELATED"/>
    <property type="match status" value="1"/>
</dbReference>
<dbReference type="Gene3D" id="1.25.40.420">
    <property type="match status" value="1"/>
</dbReference>
<sequence length="482" mass="56279">MVDNKFLSKLSQNLLEILNDDQYNDIIIEVGNDPYVKIFRAHMVILSYRSPYLRRILSTNKKENNENLVHIKLPNISPNIFEIILRYIYGGKITLEKCDASDIIKILIAAGELSIKELITYLQTFLIKKKSYWIEKNFNLVYQTSFKNDSFLELQRYCIDSISKNPDKIFYTPNFFSISEKLLIPLIQNNNLSMSEIEVWDHVLKWSLAQNPELPPDPANFSKDDFTVLGNTLENFIPLIRFYNLTSKEFLVKVLPYKKALPKELHKNLIKYYLDPINSNNKSEGSKSCISREINSKNIKSIDSKIITSQHTELISSWIDRYDNTDKLMTTITHDFKLLIRGSRDGFSPKKFHEVCDCIPHTVSIIKVKYHNEILGGYNQITWDSDSMLEIAKDNFIFSFKDKDNIDNHILSRVKNKKQAINNWFLHGPSFGDGDLTLSGLNYYNDNYCKKSSYEIPIRETEDKFSIEEYEVFQIIKENKTL</sequence>
<dbReference type="AlphaFoldDB" id="A0A2Z6RP41"/>